<evidence type="ECO:0000313" key="1">
    <source>
        <dbReference type="EMBL" id="PTQ88707.1"/>
    </source>
</evidence>
<dbReference type="Proteomes" id="UP000181998">
    <property type="component" value="Unassembled WGS sequence"/>
</dbReference>
<name>A0A1H9CJS6_9PROT</name>
<dbReference type="GO" id="GO:0016779">
    <property type="term" value="F:nucleotidyltransferase activity"/>
    <property type="evidence" value="ECO:0007669"/>
    <property type="project" value="UniProtKB-KW"/>
</dbReference>
<organism evidence="3 4">
    <name type="scientific">Nitrosomonas ureae</name>
    <dbReference type="NCBI Taxonomy" id="44577"/>
    <lineage>
        <taxon>Bacteria</taxon>
        <taxon>Pseudomonadati</taxon>
        <taxon>Pseudomonadota</taxon>
        <taxon>Betaproteobacteria</taxon>
        <taxon>Nitrosomonadales</taxon>
        <taxon>Nitrosomonadaceae</taxon>
        <taxon>Nitrosomonas</taxon>
    </lineage>
</organism>
<reference evidence="5" key="1">
    <citation type="submission" date="2016-10" db="EMBL/GenBank/DDBJ databases">
        <authorList>
            <person name="Varghese N."/>
            <person name="Submissions S."/>
        </authorList>
    </citation>
    <scope>NUCLEOTIDE SEQUENCE [LARGE SCALE GENOMIC DNA]</scope>
    <source>
        <strain evidence="5">Nm10</strain>
    </source>
</reference>
<sequence length="46" mass="5240">MSRRAFTHLDTLESGAIHIMREVAAEYVNPMLLFFGDDSYCFIALS</sequence>
<dbReference type="Proteomes" id="UP000244110">
    <property type="component" value="Unassembled WGS sequence"/>
</dbReference>
<gene>
    <name evidence="1" type="ORF">C8R28_100199</name>
    <name evidence="2" type="ORF">SAMN05216406_12837</name>
    <name evidence="3" type="ORF">SAMN05421510_101533</name>
</gene>
<protein>
    <submittedName>
        <fullName evidence="3">Sulfate adenylyltransferase subunit 2</fullName>
    </submittedName>
</protein>
<evidence type="ECO:0000313" key="5">
    <source>
        <dbReference type="Proteomes" id="UP000182882"/>
    </source>
</evidence>
<evidence type="ECO:0000313" key="6">
    <source>
        <dbReference type="Proteomes" id="UP000244110"/>
    </source>
</evidence>
<accession>A0A1H9CJS6</accession>
<dbReference type="AlphaFoldDB" id="A0A1H9CJS6"/>
<evidence type="ECO:0000313" key="3">
    <source>
        <dbReference type="EMBL" id="SEQ01414.1"/>
    </source>
</evidence>
<reference evidence="1 6" key="3">
    <citation type="submission" date="2018-04" db="EMBL/GenBank/DDBJ databases">
        <title>Active sludge and wastewater microbial communities from Klosterneuburg, Austria.</title>
        <authorList>
            <person name="Wagner M."/>
        </authorList>
    </citation>
    <scope>NUCLEOTIDE SEQUENCE [LARGE SCALE GENOMIC DNA]</scope>
    <source>
        <strain evidence="1 6">Nm4</strain>
    </source>
</reference>
<dbReference type="RefSeq" id="WP_158441753.1">
    <property type="nucleotide sequence ID" value="NZ_CP013341.1"/>
</dbReference>
<dbReference type="EMBL" id="FOFX01000015">
    <property type="protein sequence ID" value="SEQ01414.1"/>
    <property type="molecule type" value="Genomic_DNA"/>
</dbReference>
<evidence type="ECO:0000313" key="4">
    <source>
        <dbReference type="Proteomes" id="UP000181998"/>
    </source>
</evidence>
<evidence type="ECO:0000313" key="2">
    <source>
        <dbReference type="EMBL" id="SDU15210.1"/>
    </source>
</evidence>
<keyword evidence="3" id="KW-0548">Nucleotidyltransferase</keyword>
<dbReference type="EMBL" id="QAOL01000001">
    <property type="protein sequence ID" value="PTQ88707.1"/>
    <property type="molecule type" value="Genomic_DNA"/>
</dbReference>
<keyword evidence="5" id="KW-1185">Reference proteome</keyword>
<reference evidence="3 4" key="2">
    <citation type="submission" date="2016-10" db="EMBL/GenBank/DDBJ databases">
        <authorList>
            <person name="de Groot N.N."/>
        </authorList>
    </citation>
    <scope>NUCLEOTIDE SEQUENCE [LARGE SCALE GENOMIC DNA]</scope>
    <source>
        <strain evidence="2">Nm10</strain>
        <strain evidence="3 4">Nm9</strain>
    </source>
</reference>
<proteinExistence type="predicted"/>
<dbReference type="Proteomes" id="UP000182882">
    <property type="component" value="Unassembled WGS sequence"/>
</dbReference>
<keyword evidence="3" id="KW-0808">Transferase</keyword>
<dbReference type="EMBL" id="FNLN01000028">
    <property type="protein sequence ID" value="SDU15210.1"/>
    <property type="molecule type" value="Genomic_DNA"/>
</dbReference>